<dbReference type="OrthoDB" id="10266330at2759"/>
<dbReference type="InParanoid" id="A0A4Q1BQX9"/>
<accession>A0A4Q1BQX9</accession>
<keyword evidence="11" id="KW-0396">Initiation factor</keyword>
<dbReference type="PRINTS" id="PR00320">
    <property type="entry name" value="GPROTEINBRPT"/>
</dbReference>
<organism evidence="11 12">
    <name type="scientific">Tremella mesenterica</name>
    <name type="common">Jelly fungus</name>
    <dbReference type="NCBI Taxonomy" id="5217"/>
    <lineage>
        <taxon>Eukaryota</taxon>
        <taxon>Fungi</taxon>
        <taxon>Dikarya</taxon>
        <taxon>Basidiomycota</taxon>
        <taxon>Agaricomycotina</taxon>
        <taxon>Tremellomycetes</taxon>
        <taxon>Tremellales</taxon>
        <taxon>Tremellaceae</taxon>
        <taxon>Tremella</taxon>
    </lineage>
</organism>
<evidence type="ECO:0000256" key="1">
    <source>
        <dbReference type="ARBA" id="ARBA00004123"/>
    </source>
</evidence>
<dbReference type="Gene3D" id="1.25.40.500">
    <property type="entry name" value="TFIID subunit TAF5, NTD2 domain"/>
    <property type="match status" value="1"/>
</dbReference>
<dbReference type="SMART" id="SM00320">
    <property type="entry name" value="WD40"/>
    <property type="match status" value="6"/>
</dbReference>
<keyword evidence="4" id="KW-0677">Repeat</keyword>
<keyword evidence="3 8" id="KW-0853">WD repeat</keyword>
<feature type="repeat" description="WD" evidence="8">
    <location>
        <begin position="687"/>
        <end position="722"/>
    </location>
</feature>
<dbReference type="InterPro" id="IPR007582">
    <property type="entry name" value="TFIID_NTD2"/>
</dbReference>
<keyword evidence="7" id="KW-0539">Nucleus</keyword>
<dbReference type="Proteomes" id="UP000289152">
    <property type="component" value="Unassembled WGS sequence"/>
</dbReference>
<evidence type="ECO:0000256" key="5">
    <source>
        <dbReference type="ARBA" id="ARBA00023015"/>
    </source>
</evidence>
<evidence type="ECO:0000313" key="11">
    <source>
        <dbReference type="EMBL" id="RXK40353.1"/>
    </source>
</evidence>
<dbReference type="PROSITE" id="PS50294">
    <property type="entry name" value="WD_REPEATS_REGION"/>
    <property type="match status" value="5"/>
</dbReference>
<dbReference type="SUPFAM" id="SSF160897">
    <property type="entry name" value="Taf5 N-terminal domain-like"/>
    <property type="match status" value="1"/>
</dbReference>
<feature type="repeat" description="WD" evidence="8">
    <location>
        <begin position="568"/>
        <end position="592"/>
    </location>
</feature>
<dbReference type="InterPro" id="IPR015943">
    <property type="entry name" value="WD40/YVTN_repeat-like_dom_sf"/>
</dbReference>
<gene>
    <name evidence="11" type="ORF">M231_02336</name>
</gene>
<feature type="repeat" description="WD" evidence="8">
    <location>
        <begin position="512"/>
        <end position="559"/>
    </location>
</feature>
<keyword evidence="6" id="KW-0804">Transcription</keyword>
<dbReference type="PROSITE" id="PS00678">
    <property type="entry name" value="WD_REPEATS_1"/>
    <property type="match status" value="2"/>
</dbReference>
<reference evidence="11 12" key="1">
    <citation type="submission" date="2016-06" db="EMBL/GenBank/DDBJ databases">
        <title>Evolution of pathogenesis and genome organization in the Tremellales.</title>
        <authorList>
            <person name="Cuomo C."/>
            <person name="Litvintseva A."/>
            <person name="Heitman J."/>
            <person name="Chen Y."/>
            <person name="Sun S."/>
            <person name="Springer D."/>
            <person name="Dromer F."/>
            <person name="Young S."/>
            <person name="Zeng Q."/>
            <person name="Chapman S."/>
            <person name="Gujja S."/>
            <person name="Saif S."/>
            <person name="Birren B."/>
        </authorList>
    </citation>
    <scope>NUCLEOTIDE SEQUENCE [LARGE SCALE GENOMIC DNA]</scope>
    <source>
        <strain evidence="11 12">ATCC 28783</strain>
    </source>
</reference>
<dbReference type="PROSITE" id="PS50896">
    <property type="entry name" value="LISH"/>
    <property type="match status" value="1"/>
</dbReference>
<dbReference type="SUPFAM" id="SSF50978">
    <property type="entry name" value="WD40 repeat-like"/>
    <property type="match status" value="1"/>
</dbReference>
<dbReference type="EMBL" id="SDIL01000019">
    <property type="protein sequence ID" value="RXK40353.1"/>
    <property type="molecule type" value="Genomic_DNA"/>
</dbReference>
<dbReference type="PANTHER" id="PTHR19879:SF1">
    <property type="entry name" value="CANNONBALL-RELATED"/>
    <property type="match status" value="1"/>
</dbReference>
<evidence type="ECO:0000256" key="7">
    <source>
        <dbReference type="ARBA" id="ARBA00023242"/>
    </source>
</evidence>
<feature type="compositionally biased region" description="Basic and acidic residues" evidence="9">
    <location>
        <begin position="732"/>
        <end position="741"/>
    </location>
</feature>
<dbReference type="FunCoup" id="A0A4Q1BQX9">
    <property type="interactions" value="263"/>
</dbReference>
<dbReference type="GO" id="GO:0003743">
    <property type="term" value="F:translation initiation factor activity"/>
    <property type="evidence" value="ECO:0007669"/>
    <property type="project" value="UniProtKB-KW"/>
</dbReference>
<dbReference type="PROSITE" id="PS50082">
    <property type="entry name" value="WD_REPEATS_2"/>
    <property type="match status" value="6"/>
</dbReference>
<dbReference type="InterPro" id="IPR020472">
    <property type="entry name" value="WD40_PAC1"/>
</dbReference>
<evidence type="ECO:0000256" key="8">
    <source>
        <dbReference type="PROSITE-ProRule" id="PRU00221"/>
    </source>
</evidence>
<dbReference type="GO" id="GO:0005669">
    <property type="term" value="C:transcription factor TFIID complex"/>
    <property type="evidence" value="ECO:0007669"/>
    <property type="project" value="TreeGrafter"/>
</dbReference>
<dbReference type="AlphaFoldDB" id="A0A4Q1BQX9"/>
<evidence type="ECO:0000256" key="9">
    <source>
        <dbReference type="SAM" id="MobiDB-lite"/>
    </source>
</evidence>
<dbReference type="InterPro" id="IPR001680">
    <property type="entry name" value="WD40_rpt"/>
</dbReference>
<protein>
    <submittedName>
        <fullName evidence="11">Transcription initiation factor TFIID subunit 5</fullName>
    </submittedName>
</protein>
<keyword evidence="11" id="KW-0648">Protein biosynthesis</keyword>
<proteinExistence type="inferred from homology"/>
<dbReference type="PANTHER" id="PTHR19879">
    <property type="entry name" value="TRANSCRIPTION INITIATION FACTOR TFIID"/>
    <property type="match status" value="1"/>
</dbReference>
<dbReference type="InterPro" id="IPR036322">
    <property type="entry name" value="WD40_repeat_dom_sf"/>
</dbReference>
<sequence length="770" mass="84501">MDQQEPGASSSDHATSSRADPNLLRHFVMGYLQQHGFDKVLATFKANLPDERDVDGSEDARQDREAVVRAPGPVPIESALKRNIPQAQAVSASALSDLITPEFEAQARYIVEQMQKKFGAAAQGEGDDDVAVNQESLLDPSDRSEGYKRFRRWVDRGLEMWRVELDALSYPIFIHTYLDLMSFGFTRAAREFFDKHSSAHQPQHPQDIATLSSIKNRQHLSSNPFCQRLLNEKYTITMSRNPHDLVLQWLSGAGLDDEWESGLQTPSGRAKEAVKGIIFSRITLKVSEQSTPLDKITIASSSGLLASVIPSTSSVETFNNTGKLKLGPAPMREKLKEQVIRTLQDDDLRTNGVNVEWNGHMNGDVEMHSGDETPRPMVVHEIKIEPDVDPELISPEEGETVPPLPAVFRIADLKREVEAVRDRRKMIRLGTDPNAAGPSTPILPSIVAFTLFDNGEGASSIEFSPDSSLMAAGSPESCIRLWNLKGEKLKAKSVDPLSGSLVEDEGLPMRKLIGHSGPVYSLSFDPLNGSASSPSSLLSASQDGTVRLWSLDTYTNLVAYRGHGRDPVWDVEWGPMGVYFATASRDRTARLWCSDRVSPVRMYTGHLSDVNCVKFHPNSLYLSTGSNDASCRLWDVQRGACIRLFLGHVDAVTTLAISPDGKMLASAGLDSNIWLWDLGSSRPIKTMTGHRGPISSLTFSSESSMLVSGSLDCTVRCWDVKSAGGERGSNARTDDGTRRESGNGLDGLGLERGELPMGQGEIEWDNVPQT</sequence>
<feature type="domain" description="TFIID subunit TAF5 NTD2" evidence="10">
    <location>
        <begin position="139"/>
        <end position="251"/>
    </location>
</feature>
<comment type="similarity">
    <text evidence="2">Belongs to the WD repeat TAF5 family.</text>
</comment>
<dbReference type="Pfam" id="PF04494">
    <property type="entry name" value="TFIID_NTD2"/>
    <property type="match status" value="1"/>
</dbReference>
<dbReference type="VEuPathDB" id="FungiDB:TREMEDRAFT_70068"/>
<dbReference type="CDD" id="cd00200">
    <property type="entry name" value="WD40"/>
    <property type="match status" value="1"/>
</dbReference>
<dbReference type="Gene3D" id="2.130.10.10">
    <property type="entry name" value="YVTN repeat-like/Quinoprotein amine dehydrogenase"/>
    <property type="match status" value="3"/>
</dbReference>
<dbReference type="Pfam" id="PF00400">
    <property type="entry name" value="WD40"/>
    <property type="match status" value="6"/>
</dbReference>
<dbReference type="InterPro" id="IPR006594">
    <property type="entry name" value="LisH"/>
</dbReference>
<comment type="caution">
    <text evidence="11">The sequence shown here is derived from an EMBL/GenBank/DDBJ whole genome shotgun (WGS) entry which is preliminary data.</text>
</comment>
<dbReference type="InterPro" id="IPR019775">
    <property type="entry name" value="WD40_repeat_CS"/>
</dbReference>
<feature type="repeat" description="WD" evidence="8">
    <location>
        <begin position="603"/>
        <end position="644"/>
    </location>
</feature>
<feature type="region of interest" description="Disordered" evidence="9">
    <location>
        <begin position="725"/>
        <end position="770"/>
    </location>
</feature>
<dbReference type="GO" id="GO:0016251">
    <property type="term" value="F:RNA polymerase II general transcription initiation factor activity"/>
    <property type="evidence" value="ECO:0007669"/>
    <property type="project" value="TreeGrafter"/>
</dbReference>
<evidence type="ECO:0000256" key="2">
    <source>
        <dbReference type="ARBA" id="ARBA00009435"/>
    </source>
</evidence>
<dbReference type="STRING" id="5217.A0A4Q1BQX9"/>
<dbReference type="CDD" id="cd08044">
    <property type="entry name" value="TAF5_NTD2"/>
    <property type="match status" value="1"/>
</dbReference>
<dbReference type="InterPro" id="IPR037264">
    <property type="entry name" value="TFIID_NTD2_sf"/>
</dbReference>
<evidence type="ECO:0000313" key="12">
    <source>
        <dbReference type="Proteomes" id="UP000289152"/>
    </source>
</evidence>
<evidence type="ECO:0000256" key="3">
    <source>
        <dbReference type="ARBA" id="ARBA00022574"/>
    </source>
</evidence>
<feature type="repeat" description="WD" evidence="8">
    <location>
        <begin position="645"/>
        <end position="686"/>
    </location>
</feature>
<comment type="subcellular location">
    <subcellularLocation>
        <location evidence="1">Nucleus</location>
    </subcellularLocation>
</comment>
<evidence type="ECO:0000259" key="10">
    <source>
        <dbReference type="Pfam" id="PF04494"/>
    </source>
</evidence>
<keyword evidence="5" id="KW-0805">Transcription regulation</keyword>
<evidence type="ECO:0000256" key="4">
    <source>
        <dbReference type="ARBA" id="ARBA00022737"/>
    </source>
</evidence>
<evidence type="ECO:0000256" key="6">
    <source>
        <dbReference type="ARBA" id="ARBA00023163"/>
    </source>
</evidence>
<feature type="repeat" description="WD" evidence="8">
    <location>
        <begin position="451"/>
        <end position="492"/>
    </location>
</feature>
<keyword evidence="12" id="KW-1185">Reference proteome</keyword>
<name>A0A4Q1BQX9_TREME</name>
<dbReference type="GO" id="GO:0006367">
    <property type="term" value="P:transcription initiation at RNA polymerase II promoter"/>
    <property type="evidence" value="ECO:0007669"/>
    <property type="project" value="TreeGrafter"/>
</dbReference>